<dbReference type="InterPro" id="IPR015797">
    <property type="entry name" value="NUDIX_hydrolase-like_dom_sf"/>
</dbReference>
<reference evidence="11 12" key="1">
    <citation type="submission" date="2016-04" db="EMBL/GenBank/DDBJ databases">
        <title>Genome sequence of Clostridium magnum DSM 2767.</title>
        <authorList>
            <person name="Poehlein A."/>
            <person name="Uhlig R."/>
            <person name="Fischer R."/>
            <person name="Bahl H."/>
            <person name="Daniel R."/>
        </authorList>
    </citation>
    <scope>NUCLEOTIDE SEQUENCE [LARGE SCALE GENOMIC DNA]</scope>
    <source>
        <strain evidence="11 12">DSM 2767</strain>
    </source>
</reference>
<evidence type="ECO:0000256" key="9">
    <source>
        <dbReference type="ARBA" id="ARBA00023679"/>
    </source>
</evidence>
<keyword evidence="6 11" id="KW-0378">Hydrolase</keyword>
<dbReference type="PANTHER" id="PTHR42904:SF6">
    <property type="entry name" value="NAD-CAPPED RNA HYDROLASE NUDT12"/>
    <property type="match status" value="1"/>
</dbReference>
<dbReference type="GO" id="GO:0046872">
    <property type="term" value="F:metal ion binding"/>
    <property type="evidence" value="ECO:0007669"/>
    <property type="project" value="UniProtKB-KW"/>
</dbReference>
<dbReference type="RefSeq" id="WP_066623817.1">
    <property type="nucleotide sequence ID" value="NZ_FQXL01000027.1"/>
</dbReference>
<evidence type="ECO:0000256" key="4">
    <source>
        <dbReference type="ARBA" id="ARBA00012381"/>
    </source>
</evidence>
<dbReference type="InterPro" id="IPR000086">
    <property type="entry name" value="NUDIX_hydrolase_dom"/>
</dbReference>
<dbReference type="PROSITE" id="PS00893">
    <property type="entry name" value="NUDIX_BOX"/>
    <property type="match status" value="1"/>
</dbReference>
<dbReference type="InterPro" id="IPR020084">
    <property type="entry name" value="NUDIX_hydrolase_CS"/>
</dbReference>
<evidence type="ECO:0000256" key="7">
    <source>
        <dbReference type="ARBA" id="ARBA00022842"/>
    </source>
</evidence>
<dbReference type="STRING" id="1121326.CLMAG_30510"/>
<dbReference type="EMBL" id="LWAE01000003">
    <property type="protein sequence ID" value="KZL91293.1"/>
    <property type="molecule type" value="Genomic_DNA"/>
</dbReference>
<comment type="caution">
    <text evidence="11">The sequence shown here is derived from an EMBL/GenBank/DDBJ whole genome shotgun (WGS) entry which is preliminary data.</text>
</comment>
<evidence type="ECO:0000259" key="10">
    <source>
        <dbReference type="PROSITE" id="PS51462"/>
    </source>
</evidence>
<keyword evidence="12" id="KW-1185">Reference proteome</keyword>
<dbReference type="EC" id="3.6.1.22" evidence="4"/>
<dbReference type="GO" id="GO:0005829">
    <property type="term" value="C:cytosol"/>
    <property type="evidence" value="ECO:0007669"/>
    <property type="project" value="TreeGrafter"/>
</dbReference>
<evidence type="ECO:0000256" key="2">
    <source>
        <dbReference type="ARBA" id="ARBA00001947"/>
    </source>
</evidence>
<dbReference type="NCBIfam" id="NF001299">
    <property type="entry name" value="PRK00241.1"/>
    <property type="match status" value="1"/>
</dbReference>
<evidence type="ECO:0000256" key="3">
    <source>
        <dbReference type="ARBA" id="ARBA00009595"/>
    </source>
</evidence>
<organism evidence="11 12">
    <name type="scientific">Clostridium magnum DSM 2767</name>
    <dbReference type="NCBI Taxonomy" id="1121326"/>
    <lineage>
        <taxon>Bacteria</taxon>
        <taxon>Bacillati</taxon>
        <taxon>Bacillota</taxon>
        <taxon>Clostridia</taxon>
        <taxon>Eubacteriales</taxon>
        <taxon>Clostridiaceae</taxon>
        <taxon>Clostridium</taxon>
    </lineage>
</organism>
<dbReference type="GO" id="GO:0110153">
    <property type="term" value="F:RNA NAD-cap (NMN-forming) hydrolase activity"/>
    <property type="evidence" value="ECO:0007669"/>
    <property type="project" value="RHEA"/>
</dbReference>
<dbReference type="AlphaFoldDB" id="A0A162SI30"/>
<dbReference type="InterPro" id="IPR050241">
    <property type="entry name" value="NAD-cap_RNA_hydrolase_NudC"/>
</dbReference>
<dbReference type="GO" id="GO:0006742">
    <property type="term" value="P:NADP+ catabolic process"/>
    <property type="evidence" value="ECO:0007669"/>
    <property type="project" value="TreeGrafter"/>
</dbReference>
<dbReference type="Gene3D" id="3.90.79.10">
    <property type="entry name" value="Nucleoside Triphosphate Pyrophosphohydrolase"/>
    <property type="match status" value="1"/>
</dbReference>
<dbReference type="GO" id="GO:0035529">
    <property type="term" value="F:NADH pyrophosphatase activity"/>
    <property type="evidence" value="ECO:0007669"/>
    <property type="project" value="TreeGrafter"/>
</dbReference>
<keyword evidence="7" id="KW-0460">Magnesium</keyword>
<comment type="similarity">
    <text evidence="3">Belongs to the Nudix hydrolase family. NudC subfamily.</text>
</comment>
<evidence type="ECO:0000256" key="1">
    <source>
        <dbReference type="ARBA" id="ARBA00001946"/>
    </source>
</evidence>
<dbReference type="PANTHER" id="PTHR42904">
    <property type="entry name" value="NUDIX HYDROLASE, NUDC SUBFAMILY"/>
    <property type="match status" value="1"/>
</dbReference>
<evidence type="ECO:0000256" key="8">
    <source>
        <dbReference type="ARBA" id="ARBA00023027"/>
    </source>
</evidence>
<dbReference type="Gene3D" id="3.90.79.20">
    <property type="match status" value="1"/>
</dbReference>
<dbReference type="Pfam" id="PF00293">
    <property type="entry name" value="NUDIX"/>
    <property type="match status" value="1"/>
</dbReference>
<sequence length="270" mass="30628">MNKLYFIYNNNKELLIKVEDGDILIPNEDNIKSLNMSLSSLDLLISKDNQEFLFAETHDVTNVSSPFQFLKLQSLLGLLDEVTFNLAAKAYHLIGWNNTYKYCSKCSTLLKDKEDERVKICPSCGFLNFPKISPAIITAVIKDKKLLLAKHAVFPKERYSVIAGFVEPGETFEDCISREVFEETGIRIKNIKYFGSQPWPFPDSLMIAFICQYESGEIKVDGNEIIDASWYSVDKLPENIALKGTIARKLIDLCINEYEVKLESDGVVIG</sequence>
<keyword evidence="5" id="KW-0479">Metal-binding</keyword>
<evidence type="ECO:0000256" key="6">
    <source>
        <dbReference type="ARBA" id="ARBA00022801"/>
    </source>
</evidence>
<dbReference type="PATRIC" id="fig|1121326.3.peg.3077"/>
<keyword evidence="8" id="KW-0520">NAD</keyword>
<proteinExistence type="inferred from homology"/>
<accession>A0A162SI30</accession>
<evidence type="ECO:0000313" key="12">
    <source>
        <dbReference type="Proteomes" id="UP000076603"/>
    </source>
</evidence>
<dbReference type="Proteomes" id="UP000076603">
    <property type="component" value="Unassembled WGS sequence"/>
</dbReference>
<evidence type="ECO:0000313" key="11">
    <source>
        <dbReference type="EMBL" id="KZL91293.1"/>
    </source>
</evidence>
<evidence type="ECO:0000256" key="5">
    <source>
        <dbReference type="ARBA" id="ARBA00022723"/>
    </source>
</evidence>
<dbReference type="GO" id="GO:0019677">
    <property type="term" value="P:NAD+ catabolic process"/>
    <property type="evidence" value="ECO:0007669"/>
    <property type="project" value="TreeGrafter"/>
</dbReference>
<dbReference type="InterPro" id="IPR049734">
    <property type="entry name" value="NudC-like_C"/>
</dbReference>
<dbReference type="CDD" id="cd03429">
    <property type="entry name" value="NUDIX_NADH_pyrophosphatase_Nudt13"/>
    <property type="match status" value="1"/>
</dbReference>
<comment type="cofactor">
    <cofactor evidence="1">
        <name>Mg(2+)</name>
        <dbReference type="ChEBI" id="CHEBI:18420"/>
    </cofactor>
</comment>
<comment type="cofactor">
    <cofactor evidence="2">
        <name>Zn(2+)</name>
        <dbReference type="ChEBI" id="CHEBI:29105"/>
    </cofactor>
</comment>
<feature type="domain" description="Nudix hydrolase" evidence="10">
    <location>
        <begin position="130"/>
        <end position="255"/>
    </location>
</feature>
<comment type="catalytic activity">
    <reaction evidence="9">
        <text>a 5'-end NAD(+)-phospho-ribonucleoside in mRNA + H2O = a 5'-end phospho-adenosine-phospho-ribonucleoside in mRNA + beta-nicotinamide D-ribonucleotide + 2 H(+)</text>
        <dbReference type="Rhea" id="RHEA:60876"/>
        <dbReference type="Rhea" id="RHEA-COMP:15698"/>
        <dbReference type="Rhea" id="RHEA-COMP:15719"/>
        <dbReference type="ChEBI" id="CHEBI:14649"/>
        <dbReference type="ChEBI" id="CHEBI:15377"/>
        <dbReference type="ChEBI" id="CHEBI:15378"/>
        <dbReference type="ChEBI" id="CHEBI:144029"/>
        <dbReference type="ChEBI" id="CHEBI:144051"/>
    </reaction>
    <physiologicalReaction direction="left-to-right" evidence="9">
        <dbReference type="Rhea" id="RHEA:60877"/>
    </physiologicalReaction>
</comment>
<dbReference type="OrthoDB" id="9800077at2"/>
<dbReference type="PROSITE" id="PS51462">
    <property type="entry name" value="NUDIX"/>
    <property type="match status" value="1"/>
</dbReference>
<name>A0A162SI30_9CLOT</name>
<dbReference type="SUPFAM" id="SSF55811">
    <property type="entry name" value="Nudix"/>
    <property type="match status" value="1"/>
</dbReference>
<gene>
    <name evidence="11" type="primary">nudC_2</name>
    <name evidence="11" type="ORF">CLMAG_30510</name>
</gene>
<protein>
    <recommendedName>
        <fullName evidence="4">NAD(+) diphosphatase</fullName>
        <ecNumber evidence="4">3.6.1.22</ecNumber>
    </recommendedName>
</protein>